<dbReference type="EMBL" id="CAMGYJ010000011">
    <property type="protein sequence ID" value="CAI0561277.1"/>
    <property type="molecule type" value="Genomic_DNA"/>
</dbReference>
<comment type="caution">
    <text evidence="1">The sequence shown here is derived from an EMBL/GenBank/DDBJ whole genome shotgun (WGS) entry which is preliminary data.</text>
</comment>
<reference evidence="1" key="1">
    <citation type="submission" date="2022-08" db="EMBL/GenBank/DDBJ databases">
        <authorList>
            <person name="Gutierrez-Valencia J."/>
        </authorList>
    </citation>
    <scope>NUCLEOTIDE SEQUENCE</scope>
</reference>
<gene>
    <name evidence="1" type="ORF">LITE_LOCUS50030</name>
</gene>
<protein>
    <submittedName>
        <fullName evidence="1">Uncharacterized protein</fullName>
    </submittedName>
</protein>
<accession>A0AAV0RXN6</accession>
<evidence type="ECO:0000313" key="1">
    <source>
        <dbReference type="EMBL" id="CAI0561277.1"/>
    </source>
</evidence>
<feature type="non-terminal residue" evidence="1">
    <location>
        <position position="1"/>
    </location>
</feature>
<keyword evidence="2" id="KW-1185">Reference proteome</keyword>
<proteinExistence type="predicted"/>
<organism evidence="1 2">
    <name type="scientific">Linum tenue</name>
    <dbReference type="NCBI Taxonomy" id="586396"/>
    <lineage>
        <taxon>Eukaryota</taxon>
        <taxon>Viridiplantae</taxon>
        <taxon>Streptophyta</taxon>
        <taxon>Embryophyta</taxon>
        <taxon>Tracheophyta</taxon>
        <taxon>Spermatophyta</taxon>
        <taxon>Magnoliopsida</taxon>
        <taxon>eudicotyledons</taxon>
        <taxon>Gunneridae</taxon>
        <taxon>Pentapetalae</taxon>
        <taxon>rosids</taxon>
        <taxon>fabids</taxon>
        <taxon>Malpighiales</taxon>
        <taxon>Linaceae</taxon>
        <taxon>Linum</taxon>
    </lineage>
</organism>
<feature type="non-terminal residue" evidence="1">
    <location>
        <position position="89"/>
    </location>
</feature>
<sequence length="89" mass="9937">FFYFLAPPSEFTSGGITVPADWSEGVTGGFQDPVIEGEIALQHDRLLRERPIDISTPGARASLFLAVYGKDYSHFQRCMRNREVPAVPH</sequence>
<dbReference type="Proteomes" id="UP001154282">
    <property type="component" value="Unassembled WGS sequence"/>
</dbReference>
<name>A0AAV0RXN6_9ROSI</name>
<dbReference type="AlphaFoldDB" id="A0AAV0RXN6"/>
<evidence type="ECO:0000313" key="2">
    <source>
        <dbReference type="Proteomes" id="UP001154282"/>
    </source>
</evidence>